<dbReference type="InterPro" id="IPR008952">
    <property type="entry name" value="Tetraspanin_EC2_sf"/>
</dbReference>
<feature type="transmembrane region" description="Helical" evidence="6">
    <location>
        <begin position="239"/>
        <end position="262"/>
    </location>
</feature>
<evidence type="ECO:0000256" key="5">
    <source>
        <dbReference type="ARBA" id="ARBA00023136"/>
    </source>
</evidence>
<dbReference type="EMBL" id="GECZ01009258">
    <property type="protein sequence ID" value="JAS60511.1"/>
    <property type="molecule type" value="Transcribed_RNA"/>
</dbReference>
<evidence type="ECO:0000313" key="9">
    <source>
        <dbReference type="EMBL" id="JAS60781.1"/>
    </source>
</evidence>
<organism evidence="8">
    <name type="scientific">Cuerna arida</name>
    <dbReference type="NCBI Taxonomy" id="1464854"/>
    <lineage>
        <taxon>Eukaryota</taxon>
        <taxon>Metazoa</taxon>
        <taxon>Ecdysozoa</taxon>
        <taxon>Arthropoda</taxon>
        <taxon>Hexapoda</taxon>
        <taxon>Insecta</taxon>
        <taxon>Pterygota</taxon>
        <taxon>Neoptera</taxon>
        <taxon>Paraneoptera</taxon>
        <taxon>Hemiptera</taxon>
        <taxon>Auchenorrhyncha</taxon>
        <taxon>Membracoidea</taxon>
        <taxon>Cicadellidae</taxon>
        <taxon>Cicadellinae</taxon>
        <taxon>Proconiini</taxon>
        <taxon>Cuerna</taxon>
    </lineage>
</organism>
<keyword evidence="3 6" id="KW-0812">Transmembrane</keyword>
<keyword evidence="5 6" id="KW-0472">Membrane</keyword>
<dbReference type="SUPFAM" id="SSF48652">
    <property type="entry name" value="Tetraspanin"/>
    <property type="match status" value="1"/>
</dbReference>
<dbReference type="PRINTS" id="PR00259">
    <property type="entry name" value="TMFOUR"/>
</dbReference>
<evidence type="ECO:0000256" key="2">
    <source>
        <dbReference type="ARBA" id="ARBA00006840"/>
    </source>
</evidence>
<sequence length="272" mass="30717">MGIGCGNCFAKYILCLFNFGLFLAGGAILTVGIWLNLDKKSFIAFTQIVESEAQIPEFQHFSQPHVISQLSYILIAAGAFIFLVSFLGYCGALRESRCLLAFYGIMLVIILILEITAAGMAIAYRAKAEDETRKFLQTTIKDYYTPQRDKSDVVTLMWNYLMAQMSCCGLDSFEDFSDKYKEENSTQVMPAACCVLEGDIRRFTPKFPNCTQNPSYANSYYMTGCYKTVLNWVLDHINVVIWVVLGTIFVELFTVFLSFCLCKALQGYDDDK</sequence>
<dbReference type="PIRSF" id="PIRSF002419">
    <property type="entry name" value="Tetraspanin"/>
    <property type="match status" value="1"/>
</dbReference>
<dbReference type="Gene3D" id="1.10.1450.10">
    <property type="entry name" value="Tetraspanin"/>
    <property type="match status" value="1"/>
</dbReference>
<evidence type="ECO:0000256" key="3">
    <source>
        <dbReference type="ARBA" id="ARBA00022692"/>
    </source>
</evidence>
<proteinExistence type="inferred from homology"/>
<accession>A0A1B6GDL7</accession>
<dbReference type="GO" id="GO:0005886">
    <property type="term" value="C:plasma membrane"/>
    <property type="evidence" value="ECO:0007669"/>
    <property type="project" value="TreeGrafter"/>
</dbReference>
<evidence type="ECO:0000313" key="8">
    <source>
        <dbReference type="EMBL" id="JAS60511.1"/>
    </source>
</evidence>
<gene>
    <name evidence="7" type="ORF">g.38598</name>
    <name evidence="8" type="ORF">g.38599</name>
    <name evidence="10" type="ORF">g.38600</name>
    <name evidence="9" type="ORF">g.38601</name>
</gene>
<dbReference type="CDD" id="cd03156">
    <property type="entry name" value="uroplakin_I_like_LEL"/>
    <property type="match status" value="1"/>
</dbReference>
<dbReference type="EMBL" id="GECZ01008988">
    <property type="protein sequence ID" value="JAS60781.1"/>
    <property type="molecule type" value="Transcribed_RNA"/>
</dbReference>
<feature type="transmembrane region" description="Helical" evidence="6">
    <location>
        <begin position="12"/>
        <end position="35"/>
    </location>
</feature>
<dbReference type="PANTHER" id="PTHR19282:SF552">
    <property type="entry name" value="TETRASPANIN"/>
    <property type="match status" value="1"/>
</dbReference>
<evidence type="ECO:0000256" key="4">
    <source>
        <dbReference type="ARBA" id="ARBA00022989"/>
    </source>
</evidence>
<feature type="transmembrane region" description="Helical" evidence="6">
    <location>
        <begin position="70"/>
        <end position="93"/>
    </location>
</feature>
<evidence type="ECO:0000256" key="6">
    <source>
        <dbReference type="RuleBase" id="RU361218"/>
    </source>
</evidence>
<dbReference type="InterPro" id="IPR000301">
    <property type="entry name" value="Tetraspanin_animals"/>
</dbReference>
<dbReference type="InterPro" id="IPR018503">
    <property type="entry name" value="Tetraspanin_CS"/>
</dbReference>
<name>A0A1B6GDL7_9HEMI</name>
<dbReference type="Pfam" id="PF00335">
    <property type="entry name" value="Tetraspanin"/>
    <property type="match status" value="1"/>
</dbReference>
<dbReference type="EMBL" id="GECZ01008435">
    <property type="protein sequence ID" value="JAS61334.1"/>
    <property type="molecule type" value="Transcribed_RNA"/>
</dbReference>
<evidence type="ECO:0000313" key="10">
    <source>
        <dbReference type="EMBL" id="JAS61334.1"/>
    </source>
</evidence>
<evidence type="ECO:0000256" key="1">
    <source>
        <dbReference type="ARBA" id="ARBA00004141"/>
    </source>
</evidence>
<dbReference type="InterPro" id="IPR018499">
    <property type="entry name" value="Tetraspanin/Peripherin"/>
</dbReference>
<dbReference type="EMBL" id="GECZ01013470">
    <property type="protein sequence ID" value="JAS56299.1"/>
    <property type="molecule type" value="Transcribed_RNA"/>
</dbReference>
<dbReference type="PANTHER" id="PTHR19282">
    <property type="entry name" value="TETRASPANIN"/>
    <property type="match status" value="1"/>
</dbReference>
<dbReference type="PROSITE" id="PS00421">
    <property type="entry name" value="TM4_1"/>
    <property type="match status" value="1"/>
</dbReference>
<keyword evidence="4 6" id="KW-1133">Transmembrane helix</keyword>
<evidence type="ECO:0000313" key="7">
    <source>
        <dbReference type="EMBL" id="JAS56299.1"/>
    </source>
</evidence>
<comment type="subcellular location">
    <subcellularLocation>
        <location evidence="1 6">Membrane</location>
        <topology evidence="1 6">Multi-pass membrane protein</topology>
    </subcellularLocation>
</comment>
<comment type="similarity">
    <text evidence="2 6">Belongs to the tetraspanin (TM4SF) family.</text>
</comment>
<protein>
    <recommendedName>
        <fullName evidence="6">Tetraspanin</fullName>
    </recommendedName>
</protein>
<feature type="transmembrane region" description="Helical" evidence="6">
    <location>
        <begin position="100"/>
        <end position="124"/>
    </location>
</feature>
<reference evidence="8" key="1">
    <citation type="submission" date="2015-11" db="EMBL/GenBank/DDBJ databases">
        <title>De novo transcriptome assembly of four potential Pierce s Disease insect vectors from Arizona vineyards.</title>
        <authorList>
            <person name="Tassone E.E."/>
        </authorList>
    </citation>
    <scope>NUCLEOTIDE SEQUENCE</scope>
</reference>
<dbReference type="AlphaFoldDB" id="A0A1B6GDL7"/>